<name>A0A7K7TRN8_9CHAR</name>
<organism evidence="8 9">
    <name type="scientific">Ibidorhyncha struthersii</name>
    <dbReference type="NCBI Taxonomy" id="425643"/>
    <lineage>
        <taxon>Eukaryota</taxon>
        <taxon>Metazoa</taxon>
        <taxon>Chordata</taxon>
        <taxon>Craniata</taxon>
        <taxon>Vertebrata</taxon>
        <taxon>Euteleostomi</taxon>
        <taxon>Archelosauria</taxon>
        <taxon>Archosauria</taxon>
        <taxon>Dinosauria</taxon>
        <taxon>Saurischia</taxon>
        <taxon>Theropoda</taxon>
        <taxon>Coelurosauria</taxon>
        <taxon>Aves</taxon>
        <taxon>Neognathae</taxon>
        <taxon>Neoaves</taxon>
        <taxon>Charadriiformes</taxon>
        <taxon>Charadriidae</taxon>
        <taxon>Ibidorhyncha</taxon>
    </lineage>
</organism>
<sequence>CPQCGWPFKKCSNLLSHWESHSRAKPYAGDLCGKASSHQGTLQQHHCLHTGGRPCECSDCGTAF</sequence>
<evidence type="ECO:0000256" key="3">
    <source>
        <dbReference type="ARBA" id="ARBA00022771"/>
    </source>
</evidence>
<reference evidence="8 9" key="1">
    <citation type="submission" date="2019-09" db="EMBL/GenBank/DDBJ databases">
        <title>Bird 10,000 Genomes (B10K) Project - Family phase.</title>
        <authorList>
            <person name="Zhang G."/>
        </authorList>
    </citation>
    <scope>NUCLEOTIDE SEQUENCE [LARGE SCALE GENOMIC DNA]</scope>
    <source>
        <strain evidence="8">B10K-DU-030-25</strain>
    </source>
</reference>
<keyword evidence="3 6" id="KW-0863">Zinc-finger</keyword>
<dbReference type="AlphaFoldDB" id="A0A7K7TRN8"/>
<keyword evidence="5" id="KW-0539">Nucleus</keyword>
<evidence type="ECO:0000256" key="5">
    <source>
        <dbReference type="ARBA" id="ARBA00023242"/>
    </source>
</evidence>
<proteinExistence type="predicted"/>
<keyword evidence="4" id="KW-0862">Zinc</keyword>
<dbReference type="InterPro" id="IPR013087">
    <property type="entry name" value="Znf_C2H2_type"/>
</dbReference>
<keyword evidence="2" id="KW-0677">Repeat</keyword>
<evidence type="ECO:0000256" key="6">
    <source>
        <dbReference type="PROSITE-ProRule" id="PRU00042"/>
    </source>
</evidence>
<feature type="domain" description="C2H2-type" evidence="7">
    <location>
        <begin position="1"/>
        <end position="26"/>
    </location>
</feature>
<dbReference type="EMBL" id="VZSZ01002353">
    <property type="protein sequence ID" value="NXA19577.1"/>
    <property type="molecule type" value="Genomic_DNA"/>
</dbReference>
<keyword evidence="9" id="KW-1185">Reference proteome</keyword>
<keyword evidence="1" id="KW-0479">Metal-binding</keyword>
<evidence type="ECO:0000256" key="4">
    <source>
        <dbReference type="ARBA" id="ARBA00022833"/>
    </source>
</evidence>
<feature type="domain" description="C2H2-type" evidence="7">
    <location>
        <begin position="27"/>
        <end position="54"/>
    </location>
</feature>
<dbReference type="PROSITE" id="PS00028">
    <property type="entry name" value="ZINC_FINGER_C2H2_1"/>
    <property type="match status" value="1"/>
</dbReference>
<feature type="non-terminal residue" evidence="8">
    <location>
        <position position="1"/>
    </location>
</feature>
<dbReference type="GO" id="GO:0008270">
    <property type="term" value="F:zinc ion binding"/>
    <property type="evidence" value="ECO:0007669"/>
    <property type="project" value="UniProtKB-KW"/>
</dbReference>
<comment type="caution">
    <text evidence="8">The sequence shown here is derived from an EMBL/GenBank/DDBJ whole genome shotgun (WGS) entry which is preliminary data.</text>
</comment>
<evidence type="ECO:0000313" key="8">
    <source>
        <dbReference type="EMBL" id="NXA19577.1"/>
    </source>
</evidence>
<dbReference type="SUPFAM" id="SSF57667">
    <property type="entry name" value="beta-beta-alpha zinc fingers"/>
    <property type="match status" value="1"/>
</dbReference>
<evidence type="ECO:0000256" key="1">
    <source>
        <dbReference type="ARBA" id="ARBA00022723"/>
    </source>
</evidence>
<evidence type="ECO:0000259" key="7">
    <source>
        <dbReference type="PROSITE" id="PS50157"/>
    </source>
</evidence>
<dbReference type="InterPro" id="IPR036236">
    <property type="entry name" value="Znf_C2H2_sf"/>
</dbReference>
<evidence type="ECO:0000256" key="2">
    <source>
        <dbReference type="ARBA" id="ARBA00022737"/>
    </source>
</evidence>
<evidence type="ECO:0000313" key="9">
    <source>
        <dbReference type="Proteomes" id="UP000587655"/>
    </source>
</evidence>
<gene>
    <name evidence="8" type="primary">Znf551_1</name>
    <name evidence="8" type="ORF">IBISTR_R10428</name>
</gene>
<dbReference type="InterPro" id="IPR050826">
    <property type="entry name" value="Krueppel_C2H2_ZnFinger"/>
</dbReference>
<accession>A0A7K7TRN8</accession>
<dbReference type="Proteomes" id="UP000587655">
    <property type="component" value="Unassembled WGS sequence"/>
</dbReference>
<protein>
    <submittedName>
        <fullName evidence="8">ZN551 protein</fullName>
    </submittedName>
</protein>
<dbReference type="Gene3D" id="3.30.160.60">
    <property type="entry name" value="Classic Zinc Finger"/>
    <property type="match status" value="2"/>
</dbReference>
<feature type="non-terminal residue" evidence="8">
    <location>
        <position position="64"/>
    </location>
</feature>
<dbReference type="PANTHER" id="PTHR24377">
    <property type="entry name" value="IP01015P-RELATED"/>
    <property type="match status" value="1"/>
</dbReference>
<dbReference type="Pfam" id="PF00096">
    <property type="entry name" value="zf-C2H2"/>
    <property type="match status" value="1"/>
</dbReference>
<dbReference type="PROSITE" id="PS50157">
    <property type="entry name" value="ZINC_FINGER_C2H2_2"/>
    <property type="match status" value="2"/>
</dbReference>